<evidence type="ECO:0000313" key="2">
    <source>
        <dbReference type="Proteomes" id="UP000007073"/>
    </source>
</evidence>
<dbReference type="KEGG" id="gme:Gmet_2800"/>
<dbReference type="AlphaFoldDB" id="Q39RV6"/>
<proteinExistence type="predicted"/>
<dbReference type="eggNOG" id="COG5635">
    <property type="taxonomic scope" value="Bacteria"/>
</dbReference>
<dbReference type="EMBL" id="CP000148">
    <property type="protein sequence ID" value="ABB33018.2"/>
    <property type="molecule type" value="Genomic_DNA"/>
</dbReference>
<dbReference type="Proteomes" id="UP000007073">
    <property type="component" value="Chromosome"/>
</dbReference>
<reference evidence="1 2" key="1">
    <citation type="submission" date="2005-10" db="EMBL/GenBank/DDBJ databases">
        <title>Complete sequence of Geobacter metallireducens GS-15.</title>
        <authorList>
            <consortium name="US DOE Joint Genome Institute"/>
            <person name="Copeland A."/>
            <person name="Lucas S."/>
            <person name="Lapidus A."/>
            <person name="Barry K."/>
            <person name="Detter J.C."/>
            <person name="Glavina T."/>
            <person name="Hammon N."/>
            <person name="Israni S."/>
            <person name="Pitluck S."/>
            <person name="Di Bartolo G."/>
            <person name="Chain P."/>
            <person name="Schmutz J."/>
            <person name="Larimer F."/>
            <person name="Land M."/>
            <person name="Kyrpides N."/>
            <person name="Ivanova N."/>
            <person name="Richardson P."/>
        </authorList>
    </citation>
    <scope>NUCLEOTIDE SEQUENCE [LARGE SCALE GENOMIC DNA]</scope>
    <source>
        <strain evidence="2">ATCC 53774 / DSM 7210 / GS-15</strain>
    </source>
</reference>
<sequence>MSNGGGAATNTGIDYQQRLAAYFLIQMLLDIETLSGIGLDGVHAITEVSFESSSYVDDMVVKTTTGNLYVQAKRNISMSDSSDSEFMKTVHQFVNQFLQDPSGGHKFVLATSSGSSSKIKQELRKILESIRLNDTGFKDNPLNKSEEDVYTKVKNCISTSYLEITNNNIADTTISDILSKTYVAIADVQQGMPLEGAILTILTSKSRVKPELFFSATISLALSLASARQSINKSGLESKLGNYIGTLTPEKKHAVEQDFFKIEMSPGKISSGREVLLVESFIDGQDFLVVELIRFDDSGSKKVKFHDNLCELLNGSTWNVLSRASTYSGIERYIEERADEFKDKNIGFLPINTEEDIENSPFALAYGDYCEDIRKGNDQPLRCLHCGDSISENGAPLVEIDEIGAEHALGLVHKKCLSPLDRVLGGIKAEVFDEYDYLKDFDYKTWFEFIQTGQAMFGSLEGKLNQIMFMGWNPEGHGEFKGNYCVKINLEDGSSKYVHHRSKVVRETLESATKRADFFNMQFEKARIKGDPSCYTSNNETFSSYSVAIKMKDEDEECIECIDAEAVKYTLAIEKAYDRFTNYYAPLFILLDLETSQPIIIENAIFILNNPLKLKTYLSNWSKAGIELPEYKIEILKTDHEFDLFLSRYLKKGIQIVANPLFDMVLNPLSGLVFRHIDEILEEKAKR</sequence>
<dbReference type="HOGENOM" id="CLU_400510_0_0_7"/>
<dbReference type="RefSeq" id="WP_004514683.1">
    <property type="nucleotide sequence ID" value="NC_007517.1"/>
</dbReference>
<organism evidence="1 2">
    <name type="scientific">Geobacter metallireducens (strain ATCC 53774 / DSM 7210 / GS-15)</name>
    <dbReference type="NCBI Taxonomy" id="269799"/>
    <lineage>
        <taxon>Bacteria</taxon>
        <taxon>Pseudomonadati</taxon>
        <taxon>Thermodesulfobacteriota</taxon>
        <taxon>Desulfuromonadia</taxon>
        <taxon>Geobacterales</taxon>
        <taxon>Geobacteraceae</taxon>
        <taxon>Geobacter</taxon>
    </lineage>
</organism>
<name>Q39RV6_GEOMG</name>
<reference evidence="1 2" key="2">
    <citation type="journal article" date="2009" name="BMC Microbiol.">
        <title>The genome sequence of Geobacter metallireducens: features of metabolism, physiology and regulation common and dissimilar to Geobacter sulfurreducens.</title>
        <authorList>
            <person name="Aklujkar M."/>
            <person name="Krushkal J."/>
            <person name="DiBartolo G."/>
            <person name="Lapidus A."/>
            <person name="Land M.L."/>
            <person name="Lovley D.R."/>
        </authorList>
    </citation>
    <scope>NUCLEOTIDE SEQUENCE [LARGE SCALE GENOMIC DNA]</scope>
    <source>
        <strain evidence="2">ATCC 53774 / DSM 7210 / GS-15</strain>
    </source>
</reference>
<protein>
    <submittedName>
        <fullName evidence="1">Uncharacterized protein</fullName>
    </submittedName>
</protein>
<evidence type="ECO:0000313" key="1">
    <source>
        <dbReference type="EMBL" id="ABB33018.2"/>
    </source>
</evidence>
<keyword evidence="2" id="KW-1185">Reference proteome</keyword>
<gene>
    <name evidence="1" type="ordered locus">Gmet_2800</name>
</gene>
<accession>Q39RV6</accession>
<dbReference type="STRING" id="269799.Gmet_2800"/>